<keyword evidence="6 7" id="KW-0482">Metalloprotease</keyword>
<evidence type="ECO:0000256" key="4">
    <source>
        <dbReference type="ARBA" id="ARBA00022801"/>
    </source>
</evidence>
<dbReference type="PANTHER" id="PTHR11804">
    <property type="entry name" value="PROTEASE M3 THIMET OLIGOPEPTIDASE-RELATED"/>
    <property type="match status" value="1"/>
</dbReference>
<dbReference type="GO" id="GO:0046872">
    <property type="term" value="F:metal ion binding"/>
    <property type="evidence" value="ECO:0007669"/>
    <property type="project" value="UniProtKB-UniRule"/>
</dbReference>
<evidence type="ECO:0000256" key="2">
    <source>
        <dbReference type="ARBA" id="ARBA00022670"/>
    </source>
</evidence>
<dbReference type="Gene3D" id="3.40.390.10">
    <property type="entry name" value="Collagenase (Catalytic Domain)"/>
    <property type="match status" value="1"/>
</dbReference>
<feature type="region of interest" description="Disordered" evidence="8">
    <location>
        <begin position="362"/>
        <end position="381"/>
    </location>
</feature>
<keyword evidence="4 7" id="KW-0378">Hydrolase</keyword>
<name>A0A0G4FQD5_VITBC</name>
<evidence type="ECO:0000256" key="1">
    <source>
        <dbReference type="ARBA" id="ARBA00006040"/>
    </source>
</evidence>
<evidence type="ECO:0000259" key="9">
    <source>
        <dbReference type="Pfam" id="PF01432"/>
    </source>
</evidence>
<dbReference type="EMBL" id="CDMY01000480">
    <property type="protein sequence ID" value="CEM16649.1"/>
    <property type="molecule type" value="Genomic_DNA"/>
</dbReference>
<dbReference type="Gene3D" id="1.10.1370.10">
    <property type="entry name" value="Neurolysin, domain 3"/>
    <property type="match status" value="1"/>
</dbReference>
<dbReference type="InterPro" id="IPR045090">
    <property type="entry name" value="Pept_M3A_M3B"/>
</dbReference>
<dbReference type="PANTHER" id="PTHR11804:SF84">
    <property type="entry name" value="SACCHAROLYSIN"/>
    <property type="match status" value="1"/>
</dbReference>
<keyword evidence="3 7" id="KW-0479">Metal-binding</keyword>
<dbReference type="InterPro" id="IPR024079">
    <property type="entry name" value="MetalloPept_cat_dom_sf"/>
</dbReference>
<keyword evidence="2 7" id="KW-0645">Protease</keyword>
<evidence type="ECO:0000256" key="7">
    <source>
        <dbReference type="RuleBase" id="RU003435"/>
    </source>
</evidence>
<feature type="compositionally biased region" description="Polar residues" evidence="8">
    <location>
        <begin position="155"/>
        <end position="168"/>
    </location>
</feature>
<comment type="cofactor">
    <cofactor evidence="7">
        <name>Zn(2+)</name>
        <dbReference type="ChEBI" id="CHEBI:29105"/>
    </cofactor>
    <text evidence="7">Binds 1 zinc ion.</text>
</comment>
<feature type="region of interest" description="Disordered" evidence="8">
    <location>
        <begin position="155"/>
        <end position="175"/>
    </location>
</feature>
<dbReference type="GO" id="GO:0006518">
    <property type="term" value="P:peptide metabolic process"/>
    <property type="evidence" value="ECO:0007669"/>
    <property type="project" value="TreeGrafter"/>
</dbReference>
<evidence type="ECO:0000256" key="8">
    <source>
        <dbReference type="SAM" id="MobiDB-lite"/>
    </source>
</evidence>
<dbReference type="Gene3D" id="1.10.1370.40">
    <property type="match status" value="1"/>
</dbReference>
<evidence type="ECO:0000256" key="3">
    <source>
        <dbReference type="ARBA" id="ARBA00022723"/>
    </source>
</evidence>
<evidence type="ECO:0000256" key="6">
    <source>
        <dbReference type="ARBA" id="ARBA00023049"/>
    </source>
</evidence>
<proteinExistence type="inferred from homology"/>
<dbReference type="GO" id="GO:0004222">
    <property type="term" value="F:metalloendopeptidase activity"/>
    <property type="evidence" value="ECO:0007669"/>
    <property type="project" value="InterPro"/>
</dbReference>
<protein>
    <recommendedName>
        <fullName evidence="9">Peptidase M3A/M3B catalytic domain-containing protein</fullName>
    </recommendedName>
</protein>
<evidence type="ECO:0000313" key="11">
    <source>
        <dbReference type="Proteomes" id="UP000041254"/>
    </source>
</evidence>
<dbReference type="InterPro" id="IPR001567">
    <property type="entry name" value="Pept_M3A_M3B_dom"/>
</dbReference>
<evidence type="ECO:0000313" key="10">
    <source>
        <dbReference type="EMBL" id="CEM16649.1"/>
    </source>
</evidence>
<reference evidence="10 11" key="1">
    <citation type="submission" date="2014-11" db="EMBL/GenBank/DDBJ databases">
        <authorList>
            <person name="Zhu J."/>
            <person name="Qi W."/>
            <person name="Song R."/>
        </authorList>
    </citation>
    <scope>NUCLEOTIDE SEQUENCE [LARGE SCALE GENOMIC DNA]</scope>
</reference>
<dbReference type="PhylomeDB" id="A0A0G4FQD5"/>
<dbReference type="OMA" id="HFSCYYA"/>
<sequence length="801" mass="89659">MGLGQKPLKTPGDPYRWLTPFRAVKQAAAALRSLGEKQTPLDGLIESNRRLLRPDGYLDLSELPSTVTVKALRNVRTAIERQSQEAEASTDPQAAATGLLQCTELGKFAQKLFAGLNEVRRLSLANQVAMTRLALQTSELEKQCVKKALTAITNQHSSSGNSNESGRQAQPAEAVDKRLVSSPAIDFRLALAHRIGERARDDVLTRLNACEEALLKMVTLAPKGGTPHLEVHVSEVTASDRFKSDYRKSKKSDILKVPIQRVNFEYLVAVFNSAEARRQLWEIYAKDMDDEKIADAMLRVLRVRQEMAHAMGYKCWGDMQIHKRMVETRGSIRQLHRDVQTALHAPLQSVIKNVLRSISLQERQSGKAPARKRQPGGGGGSESKIDYVDFQHFAMNEVGYQQGFDLMDYFSQQYSVPKILEMLSELHGFHIELVPTDVSNLGWPPNYQIHAVYDRQEHQVAPDTARPIVFLYLACTQHATLLDFVRVPIPVNIPPHAQKLAEGHIKVYVPNMPHNPGLALPLNLSLVSTICHELGHAVHYIHQMRHQRRLRHAQPLTAGEARWRQAEASDAFWDVELPTDIQETAAVYHEHLFRDPSVLANISKHIKDGTPLPSYLAKVCPFDVLYHLQYLQWSEIDDHIHGPDLDPNKCTAAELVSTMGSIFTKMLPVNLPNNWTAPLLKNWMIFAFTSMGYAGITSVYLCAHVRASCAVAAYRRARQNKAALAAYSEKLQGFLQHPVYPDAAFRLHSTLDPSQGPLDPTLPGIYGKARNTQQPQNGDKSGQQLRGLFAWKAHPAEHLLG</sequence>
<dbReference type="FunCoup" id="A0A0G4FQD5">
    <property type="interactions" value="13"/>
</dbReference>
<comment type="similarity">
    <text evidence="1 7">Belongs to the peptidase M3 family.</text>
</comment>
<dbReference type="InParanoid" id="A0A0G4FQD5"/>
<keyword evidence="11" id="KW-1185">Reference proteome</keyword>
<dbReference type="VEuPathDB" id="CryptoDB:Vbra_15954"/>
<accession>A0A0G4FQD5</accession>
<dbReference type="InterPro" id="IPR024077">
    <property type="entry name" value="Neurolysin/TOP_dom2"/>
</dbReference>
<dbReference type="GO" id="GO:0006508">
    <property type="term" value="P:proteolysis"/>
    <property type="evidence" value="ECO:0007669"/>
    <property type="project" value="UniProtKB-KW"/>
</dbReference>
<evidence type="ECO:0000256" key="5">
    <source>
        <dbReference type="ARBA" id="ARBA00022833"/>
    </source>
</evidence>
<dbReference type="AlphaFoldDB" id="A0A0G4FQD5"/>
<keyword evidence="5 7" id="KW-0862">Zinc</keyword>
<feature type="domain" description="Peptidase M3A/M3B catalytic" evidence="9">
    <location>
        <begin position="522"/>
        <end position="716"/>
    </location>
</feature>
<organism evidence="10 11">
    <name type="scientific">Vitrella brassicaformis (strain CCMP3155)</name>
    <dbReference type="NCBI Taxonomy" id="1169540"/>
    <lineage>
        <taxon>Eukaryota</taxon>
        <taxon>Sar</taxon>
        <taxon>Alveolata</taxon>
        <taxon>Colpodellida</taxon>
        <taxon>Vitrellaceae</taxon>
        <taxon>Vitrella</taxon>
    </lineage>
</organism>
<dbReference type="OrthoDB" id="426292at2759"/>
<dbReference type="SUPFAM" id="SSF55486">
    <property type="entry name" value="Metalloproteases ('zincins'), catalytic domain"/>
    <property type="match status" value="1"/>
</dbReference>
<gene>
    <name evidence="10" type="ORF">Vbra_15954</name>
</gene>
<dbReference type="Proteomes" id="UP000041254">
    <property type="component" value="Unassembled WGS sequence"/>
</dbReference>
<dbReference type="Pfam" id="PF01432">
    <property type="entry name" value="Peptidase_M3"/>
    <property type="match status" value="1"/>
</dbReference>